<dbReference type="Proteomes" id="UP000051260">
    <property type="component" value="Unassembled WGS sequence"/>
</dbReference>
<dbReference type="STRING" id="1715692.RUE5091_04232"/>
<dbReference type="SUPFAM" id="SSF54909">
    <property type="entry name" value="Dimeric alpha+beta barrel"/>
    <property type="match status" value="1"/>
</dbReference>
<protein>
    <submittedName>
        <fullName evidence="2">Leucine-responsive regulatory protein</fullName>
    </submittedName>
</protein>
<dbReference type="Gene3D" id="3.30.70.920">
    <property type="match status" value="1"/>
</dbReference>
<dbReference type="InterPro" id="IPR019887">
    <property type="entry name" value="Tscrpt_reg_AsnC/Lrp_C"/>
</dbReference>
<evidence type="ECO:0000313" key="3">
    <source>
        <dbReference type="Proteomes" id="UP000051260"/>
    </source>
</evidence>
<dbReference type="GO" id="GO:0043200">
    <property type="term" value="P:response to amino acid"/>
    <property type="evidence" value="ECO:0007669"/>
    <property type="project" value="TreeGrafter"/>
</dbReference>
<dbReference type="Pfam" id="PF01037">
    <property type="entry name" value="AsnC_trans_reg"/>
    <property type="match status" value="1"/>
</dbReference>
<name>A0A0N7MAY1_9RHOB</name>
<sequence>MSLLSFSLVVYVSVILNNQGRDATQEFEKAIQGYPNVIECSFMTGSYDYLIKTVARDITDYETFLMNRLTKLPCIAKVESFVSMRTVKSSVIIPV</sequence>
<dbReference type="GO" id="GO:0005829">
    <property type="term" value="C:cytosol"/>
    <property type="evidence" value="ECO:0007669"/>
    <property type="project" value="TreeGrafter"/>
</dbReference>
<keyword evidence="3" id="KW-1185">Reference proteome</keyword>
<dbReference type="EMBL" id="CYUD01000019">
    <property type="protein sequence ID" value="CUK18251.1"/>
    <property type="molecule type" value="Genomic_DNA"/>
</dbReference>
<dbReference type="PANTHER" id="PTHR30154">
    <property type="entry name" value="LEUCINE-RESPONSIVE REGULATORY PROTEIN"/>
    <property type="match status" value="1"/>
</dbReference>
<evidence type="ECO:0000313" key="2">
    <source>
        <dbReference type="EMBL" id="CUK18251.1"/>
    </source>
</evidence>
<dbReference type="RefSeq" id="WP_058283837.1">
    <property type="nucleotide sequence ID" value="NZ_CYUD01000019.1"/>
</dbReference>
<dbReference type="GO" id="GO:0043565">
    <property type="term" value="F:sequence-specific DNA binding"/>
    <property type="evidence" value="ECO:0007669"/>
    <property type="project" value="TreeGrafter"/>
</dbReference>
<dbReference type="PANTHER" id="PTHR30154:SF34">
    <property type="entry name" value="TRANSCRIPTIONAL REGULATOR AZLB"/>
    <property type="match status" value="1"/>
</dbReference>
<reference evidence="3" key="1">
    <citation type="submission" date="2015-09" db="EMBL/GenBank/DDBJ databases">
        <authorList>
            <person name="Rodrigo-Torres L."/>
            <person name="Arahal D.R."/>
        </authorList>
    </citation>
    <scope>NUCLEOTIDE SEQUENCE [LARGE SCALE GENOMIC DNA]</scope>
    <source>
        <strain evidence="3">CECT 5091</strain>
    </source>
</reference>
<dbReference type="AlphaFoldDB" id="A0A0N7MAY1"/>
<gene>
    <name evidence="2" type="primary">lrp_15</name>
    <name evidence="2" type="ORF">RUE5091_04232</name>
</gene>
<accession>A0A0N7MAY1</accession>
<organism evidence="2 3">
    <name type="scientific">Ruegeria denitrificans</name>
    <dbReference type="NCBI Taxonomy" id="1715692"/>
    <lineage>
        <taxon>Bacteria</taxon>
        <taxon>Pseudomonadati</taxon>
        <taxon>Pseudomonadota</taxon>
        <taxon>Alphaproteobacteria</taxon>
        <taxon>Rhodobacterales</taxon>
        <taxon>Roseobacteraceae</taxon>
        <taxon>Ruegeria</taxon>
    </lineage>
</organism>
<feature type="domain" description="Transcription regulator AsnC/Lrp ligand binding" evidence="1">
    <location>
        <begin position="19"/>
        <end position="86"/>
    </location>
</feature>
<proteinExistence type="predicted"/>
<dbReference type="InterPro" id="IPR011008">
    <property type="entry name" value="Dimeric_a/b-barrel"/>
</dbReference>
<evidence type="ECO:0000259" key="1">
    <source>
        <dbReference type="Pfam" id="PF01037"/>
    </source>
</evidence>
<dbReference type="OrthoDB" id="9803143at2"/>